<dbReference type="RefSeq" id="WP_379812813.1">
    <property type="nucleotide sequence ID" value="NZ_JBHUDZ010000018.1"/>
</dbReference>
<proteinExistence type="predicted"/>
<sequence>MGFDIDFYRLNRETLKERFQKLEESDECLSFANYIEQVNIAEKRTYFKTDADLIIQKIKEDSLLLKSYELDDLLDYIYETAVGKGFSSYETDDERFVSLSKQFGFELIHEISRGCASVFALNMGDSDVLKGYEFWDKGNRHSVNLKKDEFLNKLDYIILLHAKLQLLDAESEADKNEFSAIIDTLENNELLKKVVENDLESALRDEKQKDNSWSIFYNVNELKSKFGKIDDDVAIFYY</sequence>
<name>A0ABW4HIB4_9FLAO</name>
<evidence type="ECO:0000313" key="1">
    <source>
        <dbReference type="EMBL" id="MFD1605076.1"/>
    </source>
</evidence>
<reference evidence="2" key="1">
    <citation type="journal article" date="2019" name="Int. J. Syst. Evol. Microbiol.">
        <title>The Global Catalogue of Microorganisms (GCM) 10K type strain sequencing project: providing services to taxonomists for standard genome sequencing and annotation.</title>
        <authorList>
            <consortium name="The Broad Institute Genomics Platform"/>
            <consortium name="The Broad Institute Genome Sequencing Center for Infectious Disease"/>
            <person name="Wu L."/>
            <person name="Ma J."/>
        </authorList>
    </citation>
    <scope>NUCLEOTIDE SEQUENCE [LARGE SCALE GENOMIC DNA]</scope>
    <source>
        <strain evidence="2">CCUG 70865</strain>
    </source>
</reference>
<comment type="caution">
    <text evidence="1">The sequence shown here is derived from an EMBL/GenBank/DDBJ whole genome shotgun (WGS) entry which is preliminary data.</text>
</comment>
<dbReference type="EMBL" id="JBHUDZ010000018">
    <property type="protein sequence ID" value="MFD1605076.1"/>
    <property type="molecule type" value="Genomic_DNA"/>
</dbReference>
<accession>A0ABW4HIB4</accession>
<organism evidence="1 2">
    <name type="scientific">Flavobacterium artemisiae</name>
    <dbReference type="NCBI Taxonomy" id="2126556"/>
    <lineage>
        <taxon>Bacteria</taxon>
        <taxon>Pseudomonadati</taxon>
        <taxon>Bacteroidota</taxon>
        <taxon>Flavobacteriia</taxon>
        <taxon>Flavobacteriales</taxon>
        <taxon>Flavobacteriaceae</taxon>
        <taxon>Flavobacterium</taxon>
    </lineage>
</organism>
<keyword evidence="2" id="KW-1185">Reference proteome</keyword>
<dbReference type="Proteomes" id="UP001597138">
    <property type="component" value="Unassembled WGS sequence"/>
</dbReference>
<gene>
    <name evidence="1" type="ORF">ACFSC2_20230</name>
</gene>
<protein>
    <submittedName>
        <fullName evidence="1">Uncharacterized protein</fullName>
    </submittedName>
</protein>
<evidence type="ECO:0000313" key="2">
    <source>
        <dbReference type="Proteomes" id="UP001597138"/>
    </source>
</evidence>